<dbReference type="Gene3D" id="2.90.10.10">
    <property type="entry name" value="Bulb-type lectin domain"/>
    <property type="match status" value="1"/>
</dbReference>
<dbReference type="CDD" id="cd00028">
    <property type="entry name" value="B_lectin"/>
    <property type="match status" value="1"/>
</dbReference>
<feature type="signal peptide" evidence="4">
    <location>
        <begin position="1"/>
        <end position="24"/>
    </location>
</feature>
<keyword evidence="2" id="KW-1015">Disulfide bond</keyword>
<protein>
    <recommendedName>
        <fullName evidence="5">Bulb-type lectin domain-containing protein</fullName>
    </recommendedName>
</protein>
<feature type="chain" id="PRO_5014789699" description="Bulb-type lectin domain-containing protein" evidence="4">
    <location>
        <begin position="25"/>
        <end position="356"/>
    </location>
</feature>
<dbReference type="AlphaFoldDB" id="A0A2N9IY45"/>
<keyword evidence="3" id="KW-0325">Glycoprotein</keyword>
<evidence type="ECO:0000259" key="5">
    <source>
        <dbReference type="PROSITE" id="PS50927"/>
    </source>
</evidence>
<evidence type="ECO:0000256" key="2">
    <source>
        <dbReference type="ARBA" id="ARBA00023157"/>
    </source>
</evidence>
<dbReference type="PANTHER" id="PTHR32444:SF226">
    <property type="entry name" value="BULB-TYPE LECTIN DOMAIN-CONTAINING PROTEIN"/>
    <property type="match status" value="1"/>
</dbReference>
<dbReference type="SMART" id="SM00108">
    <property type="entry name" value="B_lectin"/>
    <property type="match status" value="1"/>
</dbReference>
<organism evidence="6">
    <name type="scientific">Fagus sylvatica</name>
    <name type="common">Beechnut</name>
    <dbReference type="NCBI Taxonomy" id="28930"/>
    <lineage>
        <taxon>Eukaryota</taxon>
        <taxon>Viridiplantae</taxon>
        <taxon>Streptophyta</taxon>
        <taxon>Embryophyta</taxon>
        <taxon>Tracheophyta</taxon>
        <taxon>Spermatophyta</taxon>
        <taxon>Magnoliopsida</taxon>
        <taxon>eudicotyledons</taxon>
        <taxon>Gunneridae</taxon>
        <taxon>Pentapetalae</taxon>
        <taxon>rosids</taxon>
        <taxon>fabids</taxon>
        <taxon>Fagales</taxon>
        <taxon>Fagaceae</taxon>
        <taxon>Fagus</taxon>
    </lineage>
</organism>
<proteinExistence type="predicted"/>
<feature type="domain" description="Bulb-type lectin" evidence="5">
    <location>
        <begin position="26"/>
        <end position="145"/>
    </location>
</feature>
<evidence type="ECO:0000256" key="1">
    <source>
        <dbReference type="ARBA" id="ARBA00022729"/>
    </source>
</evidence>
<dbReference type="SUPFAM" id="SSF51110">
    <property type="entry name" value="alpha-D-mannose-specific plant lectins"/>
    <property type="match status" value="1"/>
</dbReference>
<reference evidence="6" key="1">
    <citation type="submission" date="2018-02" db="EMBL/GenBank/DDBJ databases">
        <authorList>
            <person name="Cohen D.B."/>
            <person name="Kent A.D."/>
        </authorList>
    </citation>
    <scope>NUCLEOTIDE SEQUENCE</scope>
</reference>
<dbReference type="Pfam" id="PF08276">
    <property type="entry name" value="PAN_2"/>
    <property type="match status" value="1"/>
</dbReference>
<dbReference type="InterPro" id="IPR003609">
    <property type="entry name" value="Pan_app"/>
</dbReference>
<dbReference type="PANTHER" id="PTHR32444">
    <property type="entry name" value="BULB-TYPE LECTIN DOMAIN-CONTAINING PROTEIN"/>
    <property type="match status" value="1"/>
</dbReference>
<dbReference type="InterPro" id="IPR001480">
    <property type="entry name" value="Bulb-type_lectin_dom"/>
</dbReference>
<accession>A0A2N9IY45</accession>
<dbReference type="EMBL" id="OIVN01006258">
    <property type="protein sequence ID" value="SPD29069.1"/>
    <property type="molecule type" value="Genomic_DNA"/>
</dbReference>
<dbReference type="PROSITE" id="PS50927">
    <property type="entry name" value="BULB_LECTIN"/>
    <property type="match status" value="1"/>
</dbReference>
<sequence>MAIKARKLILGFLCLLLFLVPSSSLLDKLVQGQEVKDKEVLVSAQGKFKLGFFNITSNNYYLGIRYNNSLEYIVWIANLDTPIFHNSGSLTIDDIGNLKISYNSGLSIVLYSGQEGSNNTSAVLLDNGNFVLRELSPEGVVKRELWQSFDHPTDTLLPGMKLGVDHKTGQTWSLRSGRSYFIPDVRSFTFGLDPNHTNQLVILFHGELYWTSGSWYKGYFNSSSGLKDSYCNFSYISNENETYFNYSVEKGIATSPMSPMLMIDYLGRLWNDTDVLVDCADSAPSSLTDGCVTQKLPECRSPSDTFSQNSSFWDESNGFKFNESDNLIMQDCKAKCMNNCSCVAYAVTNEDDLNWL</sequence>
<dbReference type="InterPro" id="IPR036426">
    <property type="entry name" value="Bulb-type_lectin_dom_sf"/>
</dbReference>
<evidence type="ECO:0000256" key="4">
    <source>
        <dbReference type="SAM" id="SignalP"/>
    </source>
</evidence>
<dbReference type="Pfam" id="PF01453">
    <property type="entry name" value="B_lectin"/>
    <property type="match status" value="1"/>
</dbReference>
<keyword evidence="1 4" id="KW-0732">Signal</keyword>
<evidence type="ECO:0000256" key="3">
    <source>
        <dbReference type="ARBA" id="ARBA00023180"/>
    </source>
</evidence>
<name>A0A2N9IY45_FAGSY</name>
<gene>
    <name evidence="6" type="ORF">FSB_LOCUS56951</name>
</gene>
<evidence type="ECO:0000313" key="6">
    <source>
        <dbReference type="EMBL" id="SPD29069.1"/>
    </source>
</evidence>